<gene>
    <name evidence="5" type="ORF">DK847_01200</name>
</gene>
<dbReference type="InterPro" id="IPR050988">
    <property type="entry name" value="Mannitol_DH/Oxidoreductase"/>
</dbReference>
<sequence length="483" mass="52182">MTRLSLKTARPAYDPQLTDIGIVHLGVGAFHRAHQADYTDAVLAKGDRRWAILGASLRSADTRDALRQQDYLYTLAASDESGERCKVIAALRGVLVAPENPQALVEAMCLPGVKIVSLTVTEKGYCHDPATGTLNDQHPDILHDLATPDAPRSAPGFLVEAIHARKARGLPPFTVLCCDNLPANGRTVAKVVARLAELRSPALGAYVAEHVAFPATMVDRIVPATTDADRARIAAATGLDDAWPVVTEAFTDWVIEDHFPQGRPDWAARFVTDIAPFETMKLRLLNGAHSSMSYLGYLAGHETIASCMQDAALAHFVSCLMNSEVTSTLTVPPGTDVAAYKQALLGRFRNPGLRHRCWQIAMDGSQKLPQRLLGTIRDRLKAGEPIDALALGVAAWMRYVTGVDETGGAIDVRDPLKDELRARADAAGLDAERLAPALLGIEAIFGRDLPVDPRFTAAVTAALDSLIRHGSKQTYETFRSTHP</sequence>
<feature type="domain" description="Mannitol dehydrogenase N-terminal" evidence="3">
    <location>
        <begin position="21"/>
        <end position="267"/>
    </location>
</feature>
<keyword evidence="2" id="KW-0520">NAD</keyword>
<dbReference type="RefSeq" id="WP_111195790.1">
    <property type="nucleotide sequence ID" value="NZ_QKVK01000001.1"/>
</dbReference>
<dbReference type="GO" id="GO:0016616">
    <property type="term" value="F:oxidoreductase activity, acting on the CH-OH group of donors, NAD or NADP as acceptor"/>
    <property type="evidence" value="ECO:0007669"/>
    <property type="project" value="TreeGrafter"/>
</dbReference>
<dbReference type="InterPro" id="IPR036291">
    <property type="entry name" value="NAD(P)-bd_dom_sf"/>
</dbReference>
<dbReference type="Gene3D" id="1.10.1040.10">
    <property type="entry name" value="N-(1-d-carboxylethyl)-l-norvaline Dehydrogenase, domain 2"/>
    <property type="match status" value="1"/>
</dbReference>
<dbReference type="PROSITE" id="PS00974">
    <property type="entry name" value="MANNITOL_DHGENASE"/>
    <property type="match status" value="1"/>
</dbReference>
<accession>A0A2W2CDY9</accession>
<dbReference type="EMBL" id="QKVK01000001">
    <property type="protein sequence ID" value="PZF78463.1"/>
    <property type="molecule type" value="Genomic_DNA"/>
</dbReference>
<dbReference type="Pfam" id="PF08125">
    <property type="entry name" value="Mannitol_dh_C"/>
    <property type="match status" value="1"/>
</dbReference>
<dbReference type="Proteomes" id="UP000248795">
    <property type="component" value="Unassembled WGS sequence"/>
</dbReference>
<organism evidence="5 6">
    <name type="scientific">Aestuariivirga litoralis</name>
    <dbReference type="NCBI Taxonomy" id="2650924"/>
    <lineage>
        <taxon>Bacteria</taxon>
        <taxon>Pseudomonadati</taxon>
        <taxon>Pseudomonadota</taxon>
        <taxon>Alphaproteobacteria</taxon>
        <taxon>Hyphomicrobiales</taxon>
        <taxon>Aestuariivirgaceae</taxon>
        <taxon>Aestuariivirga</taxon>
    </lineage>
</organism>
<dbReference type="SUPFAM" id="SSF48179">
    <property type="entry name" value="6-phosphogluconate dehydrogenase C-terminal domain-like"/>
    <property type="match status" value="1"/>
</dbReference>
<dbReference type="InterPro" id="IPR013328">
    <property type="entry name" value="6PGD_dom2"/>
</dbReference>
<dbReference type="Pfam" id="PF01232">
    <property type="entry name" value="Mannitol_dh"/>
    <property type="match status" value="1"/>
</dbReference>
<dbReference type="InterPro" id="IPR000669">
    <property type="entry name" value="Mannitol_DH"/>
</dbReference>
<dbReference type="InterPro" id="IPR023027">
    <property type="entry name" value="Mannitol_DH_CS"/>
</dbReference>
<evidence type="ECO:0000259" key="3">
    <source>
        <dbReference type="Pfam" id="PF01232"/>
    </source>
</evidence>
<evidence type="ECO:0000256" key="2">
    <source>
        <dbReference type="ARBA" id="ARBA00023027"/>
    </source>
</evidence>
<dbReference type="Gene3D" id="3.40.50.720">
    <property type="entry name" value="NAD(P)-binding Rossmann-like Domain"/>
    <property type="match status" value="1"/>
</dbReference>
<dbReference type="PRINTS" id="PR00084">
    <property type="entry name" value="MTLDHDRGNASE"/>
</dbReference>
<dbReference type="GO" id="GO:0019594">
    <property type="term" value="P:mannitol metabolic process"/>
    <property type="evidence" value="ECO:0007669"/>
    <property type="project" value="InterPro"/>
</dbReference>
<proteinExistence type="predicted"/>
<evidence type="ECO:0000259" key="4">
    <source>
        <dbReference type="Pfam" id="PF08125"/>
    </source>
</evidence>
<dbReference type="PANTHER" id="PTHR43362:SF1">
    <property type="entry name" value="MANNITOL DEHYDROGENASE 2-RELATED"/>
    <property type="match status" value="1"/>
</dbReference>
<dbReference type="InterPro" id="IPR008927">
    <property type="entry name" value="6-PGluconate_DH-like_C_sf"/>
</dbReference>
<dbReference type="SUPFAM" id="SSF51735">
    <property type="entry name" value="NAD(P)-binding Rossmann-fold domains"/>
    <property type="match status" value="1"/>
</dbReference>
<keyword evidence="6" id="KW-1185">Reference proteome</keyword>
<dbReference type="PANTHER" id="PTHR43362">
    <property type="entry name" value="MANNITOL DEHYDROGENASE DSF1-RELATED"/>
    <property type="match status" value="1"/>
</dbReference>
<dbReference type="InterPro" id="IPR013118">
    <property type="entry name" value="Mannitol_DH_C"/>
</dbReference>
<evidence type="ECO:0000313" key="6">
    <source>
        <dbReference type="Proteomes" id="UP000248795"/>
    </source>
</evidence>
<evidence type="ECO:0000313" key="5">
    <source>
        <dbReference type="EMBL" id="PZF78463.1"/>
    </source>
</evidence>
<dbReference type="AlphaFoldDB" id="A0A2W2CDY9"/>
<reference evidence="6" key="1">
    <citation type="submission" date="2018-06" db="EMBL/GenBank/DDBJ databases">
        <title>Aestuariibacter litoralis strain KCTC 52945T.</title>
        <authorList>
            <person name="Li X."/>
            <person name="Salam N."/>
            <person name="Li J.-L."/>
            <person name="Chen Y.-M."/>
            <person name="Yang Z.-W."/>
            <person name="Zhang L.-Y."/>
            <person name="Han M.-X."/>
            <person name="Xiao M."/>
            <person name="Li W.-J."/>
        </authorList>
    </citation>
    <scope>NUCLEOTIDE SEQUENCE [LARGE SCALE GENOMIC DNA]</scope>
    <source>
        <strain evidence="6">KCTC 52945</strain>
    </source>
</reference>
<protein>
    <submittedName>
        <fullName evidence="5">Mannitol dehydrogenase family protein</fullName>
    </submittedName>
</protein>
<dbReference type="InterPro" id="IPR013131">
    <property type="entry name" value="Mannitol_DH_N"/>
</dbReference>
<feature type="domain" description="Mannitol dehydrogenase C-terminal" evidence="4">
    <location>
        <begin position="273"/>
        <end position="466"/>
    </location>
</feature>
<keyword evidence="1" id="KW-0560">Oxidoreductase</keyword>
<comment type="caution">
    <text evidence="5">The sequence shown here is derived from an EMBL/GenBank/DDBJ whole genome shotgun (WGS) entry which is preliminary data.</text>
</comment>
<evidence type="ECO:0000256" key="1">
    <source>
        <dbReference type="ARBA" id="ARBA00023002"/>
    </source>
</evidence>
<name>A0A2W2CDY9_9HYPH</name>